<accession>A0ABD3GHV6</accession>
<evidence type="ECO:0000313" key="3">
    <source>
        <dbReference type="Proteomes" id="UP001633002"/>
    </source>
</evidence>
<dbReference type="EMBL" id="JBJQOH010000007">
    <property type="protein sequence ID" value="KAL3678246.1"/>
    <property type="molecule type" value="Genomic_DNA"/>
</dbReference>
<proteinExistence type="predicted"/>
<evidence type="ECO:0000256" key="1">
    <source>
        <dbReference type="SAM" id="MobiDB-lite"/>
    </source>
</evidence>
<name>A0ABD3GHV6_9MARC</name>
<keyword evidence="3" id="KW-1185">Reference proteome</keyword>
<comment type="caution">
    <text evidence="2">The sequence shown here is derived from an EMBL/GenBank/DDBJ whole genome shotgun (WGS) entry which is preliminary data.</text>
</comment>
<reference evidence="2 3" key="1">
    <citation type="submission" date="2024-09" db="EMBL/GenBank/DDBJ databases">
        <title>Chromosome-scale assembly of Riccia sorocarpa.</title>
        <authorList>
            <person name="Paukszto L."/>
        </authorList>
    </citation>
    <scope>NUCLEOTIDE SEQUENCE [LARGE SCALE GENOMIC DNA]</scope>
    <source>
        <strain evidence="2">LP-2024</strain>
        <tissue evidence="2">Aerial parts of the thallus</tissue>
    </source>
</reference>
<feature type="compositionally biased region" description="Basic residues" evidence="1">
    <location>
        <begin position="43"/>
        <end position="57"/>
    </location>
</feature>
<sequence>MRGNNKKCGRWEIFSRGAPNKQESSIAKTRRAVLKDITNTPTRSKKRSESRSPVSKKLRSFNEGMEILAQQIATQVARQNGSTPPPSNMATTEGQAGNLGRNLTSYMGE</sequence>
<gene>
    <name evidence="2" type="ORF">R1sor_021202</name>
</gene>
<evidence type="ECO:0000313" key="2">
    <source>
        <dbReference type="EMBL" id="KAL3678246.1"/>
    </source>
</evidence>
<dbReference type="Proteomes" id="UP001633002">
    <property type="component" value="Unassembled WGS sequence"/>
</dbReference>
<feature type="region of interest" description="Disordered" evidence="1">
    <location>
        <begin position="1"/>
        <end position="57"/>
    </location>
</feature>
<organism evidence="2 3">
    <name type="scientific">Riccia sorocarpa</name>
    <dbReference type="NCBI Taxonomy" id="122646"/>
    <lineage>
        <taxon>Eukaryota</taxon>
        <taxon>Viridiplantae</taxon>
        <taxon>Streptophyta</taxon>
        <taxon>Embryophyta</taxon>
        <taxon>Marchantiophyta</taxon>
        <taxon>Marchantiopsida</taxon>
        <taxon>Marchantiidae</taxon>
        <taxon>Marchantiales</taxon>
        <taxon>Ricciaceae</taxon>
        <taxon>Riccia</taxon>
    </lineage>
</organism>
<feature type="region of interest" description="Disordered" evidence="1">
    <location>
        <begin position="75"/>
        <end position="109"/>
    </location>
</feature>
<dbReference type="AlphaFoldDB" id="A0ABD3GHV6"/>
<protein>
    <submittedName>
        <fullName evidence="2">Uncharacterized protein</fullName>
    </submittedName>
</protein>